<evidence type="ECO:0000313" key="1">
    <source>
        <dbReference type="EMBL" id="JAD86861.1"/>
    </source>
</evidence>
<accession>A0A0A9DG87</accession>
<sequence>MVHPGFSKPPIGMTG</sequence>
<proteinExistence type="predicted"/>
<protein>
    <submittedName>
        <fullName evidence="1">Uncharacterized protein</fullName>
    </submittedName>
</protein>
<organism evidence="1">
    <name type="scientific">Arundo donax</name>
    <name type="common">Giant reed</name>
    <name type="synonym">Donax arundinaceus</name>
    <dbReference type="NCBI Taxonomy" id="35708"/>
    <lineage>
        <taxon>Eukaryota</taxon>
        <taxon>Viridiplantae</taxon>
        <taxon>Streptophyta</taxon>
        <taxon>Embryophyta</taxon>
        <taxon>Tracheophyta</taxon>
        <taxon>Spermatophyta</taxon>
        <taxon>Magnoliopsida</taxon>
        <taxon>Liliopsida</taxon>
        <taxon>Poales</taxon>
        <taxon>Poaceae</taxon>
        <taxon>PACMAD clade</taxon>
        <taxon>Arundinoideae</taxon>
        <taxon>Arundineae</taxon>
        <taxon>Arundo</taxon>
    </lineage>
</organism>
<reference evidence="1" key="1">
    <citation type="submission" date="2014-09" db="EMBL/GenBank/DDBJ databases">
        <authorList>
            <person name="Magalhaes I.L.F."/>
            <person name="Oliveira U."/>
            <person name="Santos F.R."/>
            <person name="Vidigal T.H.D.A."/>
            <person name="Brescovit A.D."/>
            <person name="Santos A.J."/>
        </authorList>
    </citation>
    <scope>NUCLEOTIDE SEQUENCE</scope>
    <source>
        <tissue evidence="1">Shoot tissue taken approximately 20 cm above the soil surface</tissue>
    </source>
</reference>
<name>A0A0A9DG87_ARUDO</name>
<dbReference type="EMBL" id="GBRH01211034">
    <property type="protein sequence ID" value="JAD86861.1"/>
    <property type="molecule type" value="Transcribed_RNA"/>
</dbReference>
<reference evidence="1" key="2">
    <citation type="journal article" date="2015" name="Data Brief">
        <title>Shoot transcriptome of the giant reed, Arundo donax.</title>
        <authorList>
            <person name="Barrero R.A."/>
            <person name="Guerrero F.D."/>
            <person name="Moolhuijzen P."/>
            <person name="Goolsby J.A."/>
            <person name="Tidwell J."/>
            <person name="Bellgard S.E."/>
            <person name="Bellgard M.I."/>
        </authorList>
    </citation>
    <scope>NUCLEOTIDE SEQUENCE</scope>
    <source>
        <tissue evidence="1">Shoot tissue taken approximately 20 cm above the soil surface</tissue>
    </source>
</reference>